<dbReference type="Proteomes" id="UP000799436">
    <property type="component" value="Unassembled WGS sequence"/>
</dbReference>
<dbReference type="PANTHER" id="PTHR42060">
    <property type="entry name" value="NHL REPEAT-CONTAINING PROTEIN-RELATED"/>
    <property type="match status" value="1"/>
</dbReference>
<organism evidence="2 3">
    <name type="scientific">Teratosphaeria nubilosa</name>
    <dbReference type="NCBI Taxonomy" id="161662"/>
    <lineage>
        <taxon>Eukaryota</taxon>
        <taxon>Fungi</taxon>
        <taxon>Dikarya</taxon>
        <taxon>Ascomycota</taxon>
        <taxon>Pezizomycotina</taxon>
        <taxon>Dothideomycetes</taxon>
        <taxon>Dothideomycetidae</taxon>
        <taxon>Mycosphaerellales</taxon>
        <taxon>Teratosphaeriaceae</taxon>
        <taxon>Teratosphaeria</taxon>
    </lineage>
</organism>
<dbReference type="PANTHER" id="PTHR42060:SF1">
    <property type="entry name" value="NHL REPEAT-CONTAINING PROTEIN"/>
    <property type="match status" value="1"/>
</dbReference>
<reference evidence="2" key="1">
    <citation type="journal article" date="2020" name="Stud. Mycol.">
        <title>101 Dothideomycetes genomes: a test case for predicting lifestyles and emergence of pathogens.</title>
        <authorList>
            <person name="Haridas S."/>
            <person name="Albert R."/>
            <person name="Binder M."/>
            <person name="Bloem J."/>
            <person name="Labutti K."/>
            <person name="Salamov A."/>
            <person name="Andreopoulos B."/>
            <person name="Baker S."/>
            <person name="Barry K."/>
            <person name="Bills G."/>
            <person name="Bluhm B."/>
            <person name="Cannon C."/>
            <person name="Castanera R."/>
            <person name="Culley D."/>
            <person name="Daum C."/>
            <person name="Ezra D."/>
            <person name="Gonzalez J."/>
            <person name="Henrissat B."/>
            <person name="Kuo A."/>
            <person name="Liang C."/>
            <person name="Lipzen A."/>
            <person name="Lutzoni F."/>
            <person name="Magnuson J."/>
            <person name="Mondo S."/>
            <person name="Nolan M."/>
            <person name="Ohm R."/>
            <person name="Pangilinan J."/>
            <person name="Park H.-J."/>
            <person name="Ramirez L."/>
            <person name="Alfaro M."/>
            <person name="Sun H."/>
            <person name="Tritt A."/>
            <person name="Yoshinaga Y."/>
            <person name="Zwiers L.-H."/>
            <person name="Turgeon B."/>
            <person name="Goodwin S."/>
            <person name="Spatafora J."/>
            <person name="Crous P."/>
            <person name="Grigoriev I."/>
        </authorList>
    </citation>
    <scope>NUCLEOTIDE SEQUENCE</scope>
    <source>
        <strain evidence="2">CBS 116005</strain>
    </source>
</reference>
<gene>
    <name evidence="2" type="ORF">EJ03DRAFT_338289</name>
</gene>
<proteinExistence type="predicted"/>
<sequence>MLLRTISWTLSFTLILLLQTTTALFPTRKRYEYPSARSWLENIAVRQNGDLLLTSVQVPGGVSSLNPLINGSKPVHFASPAQLNNHSALGIVETTADTFYVVVVDYNLDTAAIGVNWIYKLIFPDGRPGSLPSVEVFLEMPAAGLLHGELMAAGQIIGINGVHYQHDMLHFTNSDKGLYASLLLDEHAAPIGKAIPIGDGNAFLATQAGHTVQDVPHSRGDASIVAGGLNSTAIGGLTSAAFGRTDEDRDVLYTVSAGTGFGVAYPVPTWLHHVAAQEGIREVFRARKKSSAHEKKP</sequence>
<dbReference type="AlphaFoldDB" id="A0A6G1L110"/>
<feature type="signal peptide" evidence="1">
    <location>
        <begin position="1"/>
        <end position="23"/>
    </location>
</feature>
<evidence type="ECO:0000313" key="2">
    <source>
        <dbReference type="EMBL" id="KAF2766505.1"/>
    </source>
</evidence>
<dbReference type="InterPro" id="IPR052998">
    <property type="entry name" value="Hetero-Diels-Alderase-like"/>
</dbReference>
<protein>
    <submittedName>
        <fullName evidence="2">Uncharacterized protein</fullName>
    </submittedName>
</protein>
<keyword evidence="1" id="KW-0732">Signal</keyword>
<evidence type="ECO:0000256" key="1">
    <source>
        <dbReference type="SAM" id="SignalP"/>
    </source>
</evidence>
<name>A0A6G1L110_9PEZI</name>
<feature type="chain" id="PRO_5026270828" evidence="1">
    <location>
        <begin position="24"/>
        <end position="297"/>
    </location>
</feature>
<dbReference type="OrthoDB" id="9977941at2759"/>
<accession>A0A6G1L110</accession>
<dbReference type="EMBL" id="ML995870">
    <property type="protein sequence ID" value="KAF2766505.1"/>
    <property type="molecule type" value="Genomic_DNA"/>
</dbReference>
<dbReference type="InterPro" id="IPR011042">
    <property type="entry name" value="6-blade_b-propeller_TolB-like"/>
</dbReference>
<dbReference type="Gene3D" id="2.120.10.30">
    <property type="entry name" value="TolB, C-terminal domain"/>
    <property type="match status" value="2"/>
</dbReference>
<keyword evidence="3" id="KW-1185">Reference proteome</keyword>
<evidence type="ECO:0000313" key="3">
    <source>
        <dbReference type="Proteomes" id="UP000799436"/>
    </source>
</evidence>